<gene>
    <name evidence="2" type="ORF">CHC_T00004123001</name>
</gene>
<dbReference type="Gramene" id="CDF35602">
    <property type="protein sequence ID" value="CDF35602"/>
    <property type="gene ID" value="CHC_T00004123001"/>
</dbReference>
<sequence length="60" mass="6230">MATDTVSCGTGSSRPHSWMNRAVLATTLDSTRSGTSSTRDGVSFTSSDVKSQGLCSGVWT</sequence>
<evidence type="ECO:0000256" key="1">
    <source>
        <dbReference type="SAM" id="MobiDB-lite"/>
    </source>
</evidence>
<protein>
    <submittedName>
        <fullName evidence="2">Uncharacterized protein</fullName>
    </submittedName>
</protein>
<dbReference type="RefSeq" id="XP_005715421.1">
    <property type="nucleotide sequence ID" value="XM_005715364.1"/>
</dbReference>
<feature type="region of interest" description="Disordered" evidence="1">
    <location>
        <begin position="29"/>
        <end position="60"/>
    </location>
</feature>
<dbReference type="GeneID" id="17323136"/>
<feature type="compositionally biased region" description="Low complexity" evidence="1">
    <location>
        <begin position="29"/>
        <end position="43"/>
    </location>
</feature>
<dbReference type="EMBL" id="HG001736">
    <property type="protein sequence ID" value="CDF35602.1"/>
    <property type="molecule type" value="Genomic_DNA"/>
</dbReference>
<keyword evidence="3" id="KW-1185">Reference proteome</keyword>
<reference evidence="3" key="1">
    <citation type="journal article" date="2013" name="Proc. Natl. Acad. Sci. U.S.A.">
        <title>Genome structure and metabolic features in the red seaweed Chondrus crispus shed light on evolution of the Archaeplastida.</title>
        <authorList>
            <person name="Collen J."/>
            <person name="Porcel B."/>
            <person name="Carre W."/>
            <person name="Ball S.G."/>
            <person name="Chaparro C."/>
            <person name="Tonon T."/>
            <person name="Barbeyron T."/>
            <person name="Michel G."/>
            <person name="Noel B."/>
            <person name="Valentin K."/>
            <person name="Elias M."/>
            <person name="Artiguenave F."/>
            <person name="Arun A."/>
            <person name="Aury J.M."/>
            <person name="Barbosa-Neto J.F."/>
            <person name="Bothwell J.H."/>
            <person name="Bouget F.Y."/>
            <person name="Brillet L."/>
            <person name="Cabello-Hurtado F."/>
            <person name="Capella-Gutierrez S."/>
            <person name="Charrier B."/>
            <person name="Cladiere L."/>
            <person name="Cock J.M."/>
            <person name="Coelho S.M."/>
            <person name="Colleoni C."/>
            <person name="Czjzek M."/>
            <person name="Da Silva C."/>
            <person name="Delage L."/>
            <person name="Denoeud F."/>
            <person name="Deschamps P."/>
            <person name="Dittami S.M."/>
            <person name="Gabaldon T."/>
            <person name="Gachon C.M."/>
            <person name="Groisillier A."/>
            <person name="Herve C."/>
            <person name="Jabbari K."/>
            <person name="Katinka M."/>
            <person name="Kloareg B."/>
            <person name="Kowalczyk N."/>
            <person name="Labadie K."/>
            <person name="Leblanc C."/>
            <person name="Lopez P.J."/>
            <person name="McLachlan D.H."/>
            <person name="Meslet-Cladiere L."/>
            <person name="Moustafa A."/>
            <person name="Nehr Z."/>
            <person name="Nyvall Collen P."/>
            <person name="Panaud O."/>
            <person name="Partensky F."/>
            <person name="Poulain J."/>
            <person name="Rensing S.A."/>
            <person name="Rousvoal S."/>
            <person name="Samson G."/>
            <person name="Symeonidi A."/>
            <person name="Weissenbach J."/>
            <person name="Zambounis A."/>
            <person name="Wincker P."/>
            <person name="Boyen C."/>
        </authorList>
    </citation>
    <scope>NUCLEOTIDE SEQUENCE [LARGE SCALE GENOMIC DNA]</scope>
    <source>
        <strain evidence="3">cv. Stackhouse</strain>
    </source>
</reference>
<name>R7QAR2_CHOCR</name>
<feature type="compositionally biased region" description="Polar residues" evidence="1">
    <location>
        <begin position="44"/>
        <end position="60"/>
    </location>
</feature>
<dbReference type="Proteomes" id="UP000012073">
    <property type="component" value="Unassembled WGS sequence"/>
</dbReference>
<accession>R7QAR2</accession>
<evidence type="ECO:0000313" key="3">
    <source>
        <dbReference type="Proteomes" id="UP000012073"/>
    </source>
</evidence>
<proteinExistence type="predicted"/>
<organism evidence="2 3">
    <name type="scientific">Chondrus crispus</name>
    <name type="common">Carrageen Irish moss</name>
    <name type="synonym">Polymorpha crispa</name>
    <dbReference type="NCBI Taxonomy" id="2769"/>
    <lineage>
        <taxon>Eukaryota</taxon>
        <taxon>Rhodophyta</taxon>
        <taxon>Florideophyceae</taxon>
        <taxon>Rhodymeniophycidae</taxon>
        <taxon>Gigartinales</taxon>
        <taxon>Gigartinaceae</taxon>
        <taxon>Chondrus</taxon>
    </lineage>
</organism>
<dbReference type="KEGG" id="ccp:CHC_T00004123001"/>
<dbReference type="AlphaFoldDB" id="R7QAR2"/>
<evidence type="ECO:0000313" key="2">
    <source>
        <dbReference type="EMBL" id="CDF35602.1"/>
    </source>
</evidence>